<dbReference type="RefSeq" id="XP_051360307.1">
    <property type="nucleotide sequence ID" value="XM_051508560.1"/>
</dbReference>
<proteinExistence type="predicted"/>
<dbReference type="Proteomes" id="UP001055219">
    <property type="component" value="Unassembled WGS sequence"/>
</dbReference>
<gene>
    <name evidence="1" type="ORF">J7T54_001867</name>
</gene>
<keyword evidence="2" id="KW-1185">Reference proteome</keyword>
<reference evidence="1" key="1">
    <citation type="journal article" date="2021" name="J Fungi (Basel)">
        <title>Genomic and Metabolomic Analyses of the Marine Fungus Emericellopsis cladophorae: Insights into Saltwater Adaptability Mechanisms and Its Biosynthetic Potential.</title>
        <authorList>
            <person name="Goncalves M.F.M."/>
            <person name="Hilario S."/>
            <person name="Van de Peer Y."/>
            <person name="Esteves A.C."/>
            <person name="Alves A."/>
        </authorList>
    </citation>
    <scope>NUCLEOTIDE SEQUENCE</scope>
    <source>
        <strain evidence="1">MUM 19.33</strain>
    </source>
</reference>
<accession>A0A9Q0BC80</accession>
<organism evidence="1 2">
    <name type="scientific">Emericellopsis cladophorae</name>
    <dbReference type="NCBI Taxonomy" id="2686198"/>
    <lineage>
        <taxon>Eukaryota</taxon>
        <taxon>Fungi</taxon>
        <taxon>Dikarya</taxon>
        <taxon>Ascomycota</taxon>
        <taxon>Pezizomycotina</taxon>
        <taxon>Sordariomycetes</taxon>
        <taxon>Hypocreomycetidae</taxon>
        <taxon>Hypocreales</taxon>
        <taxon>Bionectriaceae</taxon>
        <taxon>Emericellopsis</taxon>
    </lineage>
</organism>
<dbReference type="AlphaFoldDB" id="A0A9Q0BC80"/>
<reference evidence="1" key="2">
    <citation type="submission" date="2022-07" db="EMBL/GenBank/DDBJ databases">
        <authorList>
            <person name="Goncalves M.F.M."/>
            <person name="Hilario S."/>
            <person name="Van De Peer Y."/>
            <person name="Esteves A.C."/>
            <person name="Alves A."/>
        </authorList>
    </citation>
    <scope>NUCLEOTIDE SEQUENCE</scope>
    <source>
        <strain evidence="1">MUM 19.33</strain>
    </source>
</reference>
<comment type="caution">
    <text evidence="1">The sequence shown here is derived from an EMBL/GenBank/DDBJ whole genome shotgun (WGS) entry which is preliminary data.</text>
</comment>
<evidence type="ECO:0000313" key="2">
    <source>
        <dbReference type="Proteomes" id="UP001055219"/>
    </source>
</evidence>
<sequence>MGNSAELQSALVSRSPSHFVAFKSLLGNTRAKTTKLGDGLTRVASDFADLSEPEPDLEFDSDSGLSFASSIPCTPLQDSAISWSQKHRKPYVSAVKPIYRWRLGSEEPKTIRQKNMEFFEAETSRDRMGQDLLDELVVRDSEIQQQNPDMCDRGIHVFLDQSNIQIGFVQTWLAAHGLPKNAHVSPMPQMSVRALNDIVGRGRVHKTLSSCCSTQNNGRQPEWGFDLLAHKWTVEVRERKALGDGTHKEDRVDETLQEQMRETLAKQTAAPTTFIVITGDGKPAEHSPGFVVCVKDILAAGHYVEVVNWNLSCSQAWKDLAADEEYGEHFRHYYLNTFLQALCC</sequence>
<dbReference type="EMBL" id="JAGIXG020000046">
    <property type="protein sequence ID" value="KAI6779451.1"/>
    <property type="molecule type" value="Genomic_DNA"/>
</dbReference>
<evidence type="ECO:0000313" key="1">
    <source>
        <dbReference type="EMBL" id="KAI6779451.1"/>
    </source>
</evidence>
<name>A0A9Q0BC80_9HYPO</name>
<evidence type="ECO:0008006" key="3">
    <source>
        <dbReference type="Google" id="ProtNLM"/>
    </source>
</evidence>
<dbReference type="GeneID" id="75828384"/>
<protein>
    <recommendedName>
        <fullName evidence="3">NYN domain-containing protein</fullName>
    </recommendedName>
</protein>
<dbReference type="OrthoDB" id="5590473at2759"/>